<evidence type="ECO:0000313" key="4">
    <source>
        <dbReference type="Proteomes" id="UP001163687"/>
    </source>
</evidence>
<feature type="compositionally biased region" description="Basic residues" evidence="1">
    <location>
        <begin position="97"/>
        <end position="109"/>
    </location>
</feature>
<evidence type="ECO:0000313" key="3">
    <source>
        <dbReference type="EMBL" id="BDG60713.1"/>
    </source>
</evidence>
<dbReference type="RefSeq" id="WP_264841414.1">
    <property type="nucleotide sequence ID" value="NZ_AP025628.1"/>
</dbReference>
<gene>
    <name evidence="3" type="ORF">caldi_18030</name>
</gene>
<dbReference type="AlphaFoldDB" id="A0AA35CLQ0"/>
<sequence>MDSGALSLFRGLSLYQWLGLAVFASMIFVPLAVYTYMALRGGAAAPAYEPEPAAENPGRRAPAEEPVAAAGAEAATPAAPAGEAAGTGASATARARQGARRRRRRGMRR</sequence>
<dbReference type="Proteomes" id="UP001163687">
    <property type="component" value="Chromosome"/>
</dbReference>
<proteinExistence type="predicted"/>
<feature type="compositionally biased region" description="Low complexity" evidence="1">
    <location>
        <begin position="64"/>
        <end position="96"/>
    </location>
</feature>
<evidence type="ECO:0000256" key="2">
    <source>
        <dbReference type="SAM" id="Phobius"/>
    </source>
</evidence>
<keyword evidence="2" id="KW-0472">Membrane</keyword>
<feature type="region of interest" description="Disordered" evidence="1">
    <location>
        <begin position="47"/>
        <end position="109"/>
    </location>
</feature>
<keyword evidence="2" id="KW-0812">Transmembrane</keyword>
<feature type="transmembrane region" description="Helical" evidence="2">
    <location>
        <begin position="14"/>
        <end position="34"/>
    </location>
</feature>
<accession>A0AA35CLQ0</accession>
<dbReference type="EMBL" id="AP025628">
    <property type="protein sequence ID" value="BDG60713.1"/>
    <property type="molecule type" value="Genomic_DNA"/>
</dbReference>
<keyword evidence="4" id="KW-1185">Reference proteome</keyword>
<dbReference type="KEGG" id="cmic:caldi_18030"/>
<organism evidence="3 4">
    <name type="scientific">Caldinitratiruptor microaerophilus</name>
    <dbReference type="NCBI Taxonomy" id="671077"/>
    <lineage>
        <taxon>Bacteria</taxon>
        <taxon>Bacillati</taxon>
        <taxon>Bacillota</taxon>
        <taxon>Clostridia</taxon>
        <taxon>Eubacteriales</taxon>
        <taxon>Symbiobacteriaceae</taxon>
        <taxon>Caldinitratiruptor</taxon>
    </lineage>
</organism>
<keyword evidence="2" id="KW-1133">Transmembrane helix</keyword>
<evidence type="ECO:0000256" key="1">
    <source>
        <dbReference type="SAM" id="MobiDB-lite"/>
    </source>
</evidence>
<name>A0AA35CLQ0_9FIRM</name>
<reference evidence="3" key="1">
    <citation type="submission" date="2022-03" db="EMBL/GenBank/DDBJ databases">
        <title>Complete genome sequence of Caldinitratiruptor microaerophilus.</title>
        <authorList>
            <person name="Mukaiyama R."/>
            <person name="Nishiyama T."/>
            <person name="Ueda K."/>
        </authorList>
    </citation>
    <scope>NUCLEOTIDE SEQUENCE</scope>
    <source>
        <strain evidence="3">JCM 16183</strain>
    </source>
</reference>
<protein>
    <submittedName>
        <fullName evidence="3">Uncharacterized protein</fullName>
    </submittedName>
</protein>